<feature type="region of interest" description="Disordered" evidence="1">
    <location>
        <begin position="62"/>
        <end position="99"/>
    </location>
</feature>
<evidence type="ECO:0000256" key="1">
    <source>
        <dbReference type="SAM" id="MobiDB-lite"/>
    </source>
</evidence>
<organism evidence="2 3">
    <name type="scientific">Plakobranchus ocellatus</name>
    <dbReference type="NCBI Taxonomy" id="259542"/>
    <lineage>
        <taxon>Eukaryota</taxon>
        <taxon>Metazoa</taxon>
        <taxon>Spiralia</taxon>
        <taxon>Lophotrochozoa</taxon>
        <taxon>Mollusca</taxon>
        <taxon>Gastropoda</taxon>
        <taxon>Heterobranchia</taxon>
        <taxon>Euthyneura</taxon>
        <taxon>Panpulmonata</taxon>
        <taxon>Sacoglossa</taxon>
        <taxon>Placobranchoidea</taxon>
        <taxon>Plakobranchidae</taxon>
        <taxon>Plakobranchus</taxon>
    </lineage>
</organism>
<reference evidence="2 3" key="1">
    <citation type="journal article" date="2021" name="Elife">
        <title>Chloroplast acquisition without the gene transfer in kleptoplastic sea slugs, Plakobranchus ocellatus.</title>
        <authorList>
            <person name="Maeda T."/>
            <person name="Takahashi S."/>
            <person name="Yoshida T."/>
            <person name="Shimamura S."/>
            <person name="Takaki Y."/>
            <person name="Nagai Y."/>
            <person name="Toyoda A."/>
            <person name="Suzuki Y."/>
            <person name="Arimoto A."/>
            <person name="Ishii H."/>
            <person name="Satoh N."/>
            <person name="Nishiyama T."/>
            <person name="Hasebe M."/>
            <person name="Maruyama T."/>
            <person name="Minagawa J."/>
            <person name="Obokata J."/>
            <person name="Shigenobu S."/>
        </authorList>
    </citation>
    <scope>NUCLEOTIDE SEQUENCE [LARGE SCALE GENOMIC DNA]</scope>
</reference>
<keyword evidence="3" id="KW-1185">Reference proteome</keyword>
<name>A0AAV4DM87_9GAST</name>
<dbReference type="Proteomes" id="UP000735302">
    <property type="component" value="Unassembled WGS sequence"/>
</dbReference>
<protein>
    <submittedName>
        <fullName evidence="2">Uncharacterized protein</fullName>
    </submittedName>
</protein>
<evidence type="ECO:0000313" key="2">
    <source>
        <dbReference type="EMBL" id="GFO45372.1"/>
    </source>
</evidence>
<proteinExistence type="predicted"/>
<gene>
    <name evidence="2" type="ORF">PoB_007187700</name>
</gene>
<dbReference type="AlphaFoldDB" id="A0AAV4DM87"/>
<dbReference type="EMBL" id="BLXT01008059">
    <property type="protein sequence ID" value="GFO45372.1"/>
    <property type="molecule type" value="Genomic_DNA"/>
</dbReference>
<sequence length="140" mass="15198">MPLPGLLTLQLAKTYFEGGFKSLHQATAHSVVGRHRLVFDSHEVANFLRPIGHELRSLVAQHPFGTPTGYRNPPPPQPPSRQQSSKRELPSGIVHGNQDESVPSITWCIDGADAINCLIVSIRGTCSRVTLGTISSSSHK</sequence>
<comment type="caution">
    <text evidence="2">The sequence shown here is derived from an EMBL/GenBank/DDBJ whole genome shotgun (WGS) entry which is preliminary data.</text>
</comment>
<accession>A0AAV4DM87</accession>
<evidence type="ECO:0000313" key="3">
    <source>
        <dbReference type="Proteomes" id="UP000735302"/>
    </source>
</evidence>